<evidence type="ECO:0000313" key="1">
    <source>
        <dbReference type="Proteomes" id="UP000887566"/>
    </source>
</evidence>
<evidence type="ECO:0000313" key="2">
    <source>
        <dbReference type="WBParaSite" id="PSAMB.scaffold1742size28218.g14682.t1"/>
    </source>
</evidence>
<keyword evidence="1" id="KW-1185">Reference proteome</keyword>
<proteinExistence type="predicted"/>
<sequence>MISLRKKISLSRARLRRNKCGDKVILAHATPGPKSQGCIGCVSVVRRPNRRPDHWTLITSRHLAYPSPVAAQPRHPVAQMSAPVFPGRRPFRRRLPADLSQWLSLAFSVDAVGELVHVGWLQRGGEEVECVGGGDLRLRRSGVTQALSSPAYTRPTDPPLSSRSGVSRFFSLFARTDRLSCLRRPVPPPCASTQQVAWGCRPLKSAIYLGLGAEQRIFCRRTS</sequence>
<protein>
    <submittedName>
        <fullName evidence="2">Uncharacterized protein</fullName>
    </submittedName>
</protein>
<name>A0A914VBJ6_9BILA</name>
<dbReference type="AlphaFoldDB" id="A0A914VBJ6"/>
<accession>A0A914VBJ6</accession>
<dbReference type="WBParaSite" id="PSAMB.scaffold1742size28218.g14682.t1">
    <property type="protein sequence ID" value="PSAMB.scaffold1742size28218.g14682.t1"/>
    <property type="gene ID" value="PSAMB.scaffold1742size28218.g14682"/>
</dbReference>
<organism evidence="1 2">
    <name type="scientific">Plectus sambesii</name>
    <dbReference type="NCBI Taxonomy" id="2011161"/>
    <lineage>
        <taxon>Eukaryota</taxon>
        <taxon>Metazoa</taxon>
        <taxon>Ecdysozoa</taxon>
        <taxon>Nematoda</taxon>
        <taxon>Chromadorea</taxon>
        <taxon>Plectida</taxon>
        <taxon>Plectina</taxon>
        <taxon>Plectoidea</taxon>
        <taxon>Plectidae</taxon>
        <taxon>Plectus</taxon>
    </lineage>
</organism>
<reference evidence="2" key="1">
    <citation type="submission" date="2022-11" db="UniProtKB">
        <authorList>
            <consortium name="WormBaseParasite"/>
        </authorList>
    </citation>
    <scope>IDENTIFICATION</scope>
</reference>
<dbReference type="Proteomes" id="UP000887566">
    <property type="component" value="Unplaced"/>
</dbReference>